<feature type="domain" description="GST C-terminal" evidence="3">
    <location>
        <begin position="235"/>
        <end position="324"/>
    </location>
</feature>
<sequence length="333" mass="37939">MLPRLYMFHGSPPARAVLITARAIGLDLNKIEINVMKGEHLKPEYLRMNPQHTIPTFVDTCGFVLWDSHSIMTYLVSKYAKNDKLYPEELKKRATINQRLFFEASVVYPYLRKTSLSVLFKGKNSLDQEDRKAANECYGFLESFLDGREWVAGENLSIADYSLLASISTLNLLISVDEGMFPRVIAWLKKCEELPECEDNKKGLQEMSLLVQTKLKVVTESMLSVLFKGKNSLDQEDRNAANKCYGFLESFLDGREWVAGENLSIADYSLLASISTLNLLISVDEEMFPRVIAWLKKCEELPECEDNKKGLQEMSLLVQTKLKVVTESMVNHI</sequence>
<dbReference type="EMBL" id="JALNTZ010000002">
    <property type="protein sequence ID" value="KAJ3663886.1"/>
    <property type="molecule type" value="Genomic_DNA"/>
</dbReference>
<keyword evidence="5" id="KW-1185">Reference proteome</keyword>
<dbReference type="Pfam" id="PF00043">
    <property type="entry name" value="GST_C"/>
    <property type="match status" value="2"/>
</dbReference>
<dbReference type="CDD" id="cd03177">
    <property type="entry name" value="GST_C_Delta_Epsilon"/>
    <property type="match status" value="2"/>
</dbReference>
<dbReference type="PANTHER" id="PTHR43969:SF8">
    <property type="entry name" value="GLUTATHIONE S TRANSFERASE E13, ISOFORM A-RELATED"/>
    <property type="match status" value="1"/>
</dbReference>
<protein>
    <recommendedName>
        <fullName evidence="6">Glutathione S-transferase 1</fullName>
    </recommendedName>
</protein>
<dbReference type="Pfam" id="PF13417">
    <property type="entry name" value="GST_N_3"/>
    <property type="match status" value="1"/>
</dbReference>
<dbReference type="PANTHER" id="PTHR43969">
    <property type="entry name" value="GLUTATHIONE S TRANSFERASE D10, ISOFORM A-RELATED"/>
    <property type="match status" value="1"/>
</dbReference>
<dbReference type="SFLD" id="SFLDG01153">
    <property type="entry name" value="Main.4:_Theta-like"/>
    <property type="match status" value="1"/>
</dbReference>
<feature type="domain" description="GST C-terminal" evidence="3">
    <location>
        <begin position="89"/>
        <end position="217"/>
    </location>
</feature>
<evidence type="ECO:0000259" key="2">
    <source>
        <dbReference type="PROSITE" id="PS50404"/>
    </source>
</evidence>
<comment type="subunit">
    <text evidence="1">Homodimer.</text>
</comment>
<dbReference type="InterPro" id="IPR004046">
    <property type="entry name" value="GST_C"/>
</dbReference>
<dbReference type="Gene3D" id="1.20.1050.10">
    <property type="match status" value="2"/>
</dbReference>
<name>A0AA38IYW3_9CUCU</name>
<evidence type="ECO:0000256" key="1">
    <source>
        <dbReference type="ARBA" id="ARBA00011738"/>
    </source>
</evidence>
<evidence type="ECO:0000313" key="4">
    <source>
        <dbReference type="EMBL" id="KAJ3663886.1"/>
    </source>
</evidence>
<accession>A0AA38IYW3</accession>
<dbReference type="FunFam" id="1.20.1050.10:FF:000007">
    <property type="entry name" value="Glutathione S-transferase 1-1"/>
    <property type="match status" value="2"/>
</dbReference>
<evidence type="ECO:0008006" key="6">
    <source>
        <dbReference type="Google" id="ProtNLM"/>
    </source>
</evidence>
<dbReference type="GO" id="GO:0004364">
    <property type="term" value="F:glutathione transferase activity"/>
    <property type="evidence" value="ECO:0007669"/>
    <property type="project" value="TreeGrafter"/>
</dbReference>
<dbReference type="InterPro" id="IPR040079">
    <property type="entry name" value="Glutathione_S-Trfase"/>
</dbReference>
<proteinExistence type="predicted"/>
<dbReference type="SUPFAM" id="SSF52833">
    <property type="entry name" value="Thioredoxin-like"/>
    <property type="match status" value="1"/>
</dbReference>
<dbReference type="SUPFAM" id="SSF47616">
    <property type="entry name" value="GST C-terminal domain-like"/>
    <property type="match status" value="2"/>
</dbReference>
<dbReference type="InterPro" id="IPR010987">
    <property type="entry name" value="Glutathione-S-Trfase_C-like"/>
</dbReference>
<evidence type="ECO:0000259" key="3">
    <source>
        <dbReference type="PROSITE" id="PS50405"/>
    </source>
</evidence>
<dbReference type="AlphaFoldDB" id="A0AA38IYW3"/>
<dbReference type="InterPro" id="IPR004045">
    <property type="entry name" value="Glutathione_S-Trfase_N"/>
</dbReference>
<reference evidence="4" key="1">
    <citation type="journal article" date="2023" name="G3 (Bethesda)">
        <title>Whole genome assemblies of Zophobas morio and Tenebrio molitor.</title>
        <authorList>
            <person name="Kaur S."/>
            <person name="Stinson S.A."/>
            <person name="diCenzo G.C."/>
        </authorList>
    </citation>
    <scope>NUCLEOTIDE SEQUENCE</scope>
    <source>
        <strain evidence="4">QUZm001</strain>
    </source>
</reference>
<organism evidence="4 5">
    <name type="scientific">Zophobas morio</name>
    <dbReference type="NCBI Taxonomy" id="2755281"/>
    <lineage>
        <taxon>Eukaryota</taxon>
        <taxon>Metazoa</taxon>
        <taxon>Ecdysozoa</taxon>
        <taxon>Arthropoda</taxon>
        <taxon>Hexapoda</taxon>
        <taxon>Insecta</taxon>
        <taxon>Pterygota</taxon>
        <taxon>Neoptera</taxon>
        <taxon>Endopterygota</taxon>
        <taxon>Coleoptera</taxon>
        <taxon>Polyphaga</taxon>
        <taxon>Cucujiformia</taxon>
        <taxon>Tenebrionidae</taxon>
        <taxon>Zophobas</taxon>
    </lineage>
</organism>
<evidence type="ECO:0000313" key="5">
    <source>
        <dbReference type="Proteomes" id="UP001168821"/>
    </source>
</evidence>
<dbReference type="InterPro" id="IPR036249">
    <property type="entry name" value="Thioredoxin-like_sf"/>
</dbReference>
<dbReference type="FunFam" id="3.40.30.10:FF:000034">
    <property type="entry name" value="glutathione S-transferase 1"/>
    <property type="match status" value="1"/>
</dbReference>
<dbReference type="PROSITE" id="PS50404">
    <property type="entry name" value="GST_NTER"/>
    <property type="match status" value="1"/>
</dbReference>
<dbReference type="Gene3D" id="3.40.30.10">
    <property type="entry name" value="Glutaredoxin"/>
    <property type="match status" value="1"/>
</dbReference>
<dbReference type="CDD" id="cd03045">
    <property type="entry name" value="GST_N_Delta_Epsilon"/>
    <property type="match status" value="1"/>
</dbReference>
<feature type="domain" description="GST N-terminal" evidence="2">
    <location>
        <begin position="1"/>
        <end position="83"/>
    </location>
</feature>
<dbReference type="PROSITE" id="PS50405">
    <property type="entry name" value="GST_CTER"/>
    <property type="match status" value="2"/>
</dbReference>
<dbReference type="GO" id="GO:0006749">
    <property type="term" value="P:glutathione metabolic process"/>
    <property type="evidence" value="ECO:0007669"/>
    <property type="project" value="TreeGrafter"/>
</dbReference>
<dbReference type="Proteomes" id="UP001168821">
    <property type="component" value="Unassembled WGS sequence"/>
</dbReference>
<dbReference type="SFLD" id="SFLDS00019">
    <property type="entry name" value="Glutathione_Transferase_(cytos"/>
    <property type="match status" value="1"/>
</dbReference>
<dbReference type="InterPro" id="IPR036282">
    <property type="entry name" value="Glutathione-S-Trfase_C_sf"/>
</dbReference>
<dbReference type="SFLD" id="SFLDG00358">
    <property type="entry name" value="Main_(cytGST)"/>
    <property type="match status" value="1"/>
</dbReference>
<comment type="caution">
    <text evidence="4">The sequence shown here is derived from an EMBL/GenBank/DDBJ whole genome shotgun (WGS) entry which is preliminary data.</text>
</comment>
<gene>
    <name evidence="4" type="ORF">Zmor_008106</name>
</gene>